<protein>
    <submittedName>
        <fullName evidence="2">Uncharacterized protein</fullName>
    </submittedName>
</protein>
<evidence type="ECO:0000313" key="1">
    <source>
        <dbReference type="EMBL" id="QJB00616.1"/>
    </source>
</evidence>
<dbReference type="EMBL" id="MT143697">
    <property type="protein sequence ID" value="QJB00616.1"/>
    <property type="molecule type" value="Genomic_DNA"/>
</dbReference>
<organism evidence="2">
    <name type="scientific">viral metagenome</name>
    <dbReference type="NCBI Taxonomy" id="1070528"/>
    <lineage>
        <taxon>unclassified sequences</taxon>
        <taxon>metagenomes</taxon>
        <taxon>organismal metagenomes</taxon>
    </lineage>
</organism>
<dbReference type="AlphaFoldDB" id="A0A6M3MFH7"/>
<dbReference type="EMBL" id="MT143889">
    <property type="protein sequence ID" value="QJB04740.1"/>
    <property type="molecule type" value="Genomic_DNA"/>
</dbReference>
<evidence type="ECO:0000313" key="2">
    <source>
        <dbReference type="EMBL" id="QJB04740.1"/>
    </source>
</evidence>
<sequence>MSASKQPSFVEVNEAEGTVTVAYLPSWYHADRCDGCPRHNHLVFPWSKTEIGFCDLLEKGEPCEVTGVGPEGEK</sequence>
<reference evidence="2" key="1">
    <citation type="submission" date="2020-03" db="EMBL/GenBank/DDBJ databases">
        <title>The deep terrestrial virosphere.</title>
        <authorList>
            <person name="Holmfeldt K."/>
            <person name="Nilsson E."/>
            <person name="Simone D."/>
            <person name="Lopez-Fernandez M."/>
            <person name="Wu X."/>
            <person name="de Brujin I."/>
            <person name="Lundin D."/>
            <person name="Andersson A."/>
            <person name="Bertilsson S."/>
            <person name="Dopson M."/>
        </authorList>
    </citation>
    <scope>NUCLEOTIDE SEQUENCE</scope>
    <source>
        <strain evidence="1">MM171A00331</strain>
        <strain evidence="2">MM171B00210</strain>
    </source>
</reference>
<accession>A0A6M3MFH7</accession>
<name>A0A6M3MFH7_9ZZZZ</name>
<proteinExistence type="predicted"/>
<gene>
    <name evidence="1" type="ORF">MM171A00331_0033</name>
    <name evidence="2" type="ORF">MM171B00210_0051</name>
</gene>